<dbReference type="AlphaFoldDB" id="A0A7K1YFU7"/>
<dbReference type="EMBL" id="WVHT01000012">
    <property type="protein sequence ID" value="MXV52998.1"/>
    <property type="molecule type" value="Genomic_DNA"/>
</dbReference>
<comment type="caution">
    <text evidence="1">The sequence shown here is derived from an EMBL/GenBank/DDBJ whole genome shotgun (WGS) entry which is preliminary data.</text>
</comment>
<dbReference type="RefSeq" id="WP_160846178.1">
    <property type="nucleotide sequence ID" value="NZ_WVHT01000012.1"/>
</dbReference>
<keyword evidence="2" id="KW-1185">Reference proteome</keyword>
<gene>
    <name evidence="1" type="ORF">GS399_18665</name>
</gene>
<evidence type="ECO:0000313" key="2">
    <source>
        <dbReference type="Proteomes" id="UP000466586"/>
    </source>
</evidence>
<organism evidence="1 2">
    <name type="scientific">Hufsiella arboris</name>
    <dbReference type="NCBI Taxonomy" id="2695275"/>
    <lineage>
        <taxon>Bacteria</taxon>
        <taxon>Pseudomonadati</taxon>
        <taxon>Bacteroidota</taxon>
        <taxon>Sphingobacteriia</taxon>
        <taxon>Sphingobacteriales</taxon>
        <taxon>Sphingobacteriaceae</taxon>
        <taxon>Hufsiella</taxon>
    </lineage>
</organism>
<evidence type="ECO:0000313" key="1">
    <source>
        <dbReference type="EMBL" id="MXV52998.1"/>
    </source>
</evidence>
<dbReference type="Proteomes" id="UP000466586">
    <property type="component" value="Unassembled WGS sequence"/>
</dbReference>
<accession>A0A7K1YFU7</accession>
<proteinExistence type="predicted"/>
<name>A0A7K1YFU7_9SPHI</name>
<sequence length="47" mass="5195">MDTTLNLDTLTAAFDKELKELLMADLKAFKARKNKGINQGKTVKQAA</sequence>
<reference evidence="1 2" key="1">
    <citation type="submission" date="2019-11" db="EMBL/GenBank/DDBJ databases">
        <title>Pedobacter sp. HMF7647 Genome sequencing and assembly.</title>
        <authorList>
            <person name="Kang H."/>
            <person name="Kim H."/>
            <person name="Joh K."/>
        </authorList>
    </citation>
    <scope>NUCLEOTIDE SEQUENCE [LARGE SCALE GENOMIC DNA]</scope>
    <source>
        <strain evidence="1 2">HMF7647</strain>
    </source>
</reference>
<protein>
    <submittedName>
        <fullName evidence="1">Uncharacterized protein</fullName>
    </submittedName>
</protein>